<organism evidence="1 2">
    <name type="scientific">Caldanaerobacter subterraneus</name>
    <dbReference type="NCBI Taxonomy" id="911092"/>
    <lineage>
        <taxon>Bacteria</taxon>
        <taxon>Bacillati</taxon>
        <taxon>Bacillota</taxon>
        <taxon>Clostridia</taxon>
        <taxon>Thermoanaerobacterales</taxon>
        <taxon>Thermoanaerobacteraceae</taxon>
        <taxon>Caldanaerobacter</taxon>
    </lineage>
</organism>
<reference evidence="1 2" key="1">
    <citation type="submission" date="2019-03" db="EMBL/GenBank/DDBJ databases">
        <title>Genomic Encyclopedia of Type Strains, Phase IV (KMG-IV): sequencing the most valuable type-strain genomes for metagenomic binning, comparative biology and taxonomic classification.</title>
        <authorList>
            <person name="Goeker M."/>
        </authorList>
    </citation>
    <scope>NUCLEOTIDE SEQUENCE [LARGE SCALE GENOMIC DNA]</scope>
    <source>
        <strain evidence="1 2">DSM 13054</strain>
    </source>
</reference>
<dbReference type="AlphaFoldDB" id="A0A4R2JH60"/>
<dbReference type="Proteomes" id="UP000294886">
    <property type="component" value="Unassembled WGS sequence"/>
</dbReference>
<comment type="caution">
    <text evidence="1">The sequence shown here is derived from an EMBL/GenBank/DDBJ whole genome shotgun (WGS) entry which is preliminary data.</text>
</comment>
<evidence type="ECO:0000313" key="2">
    <source>
        <dbReference type="Proteomes" id="UP000294886"/>
    </source>
</evidence>
<dbReference type="EMBL" id="SLWU01000024">
    <property type="protein sequence ID" value="TCO59163.1"/>
    <property type="molecule type" value="Genomic_DNA"/>
</dbReference>
<name>A0A4R2JH60_9THEO</name>
<dbReference type="RefSeq" id="WP_165911609.1">
    <property type="nucleotide sequence ID" value="NZ_SLWU01000024.1"/>
</dbReference>
<evidence type="ECO:0000313" key="1">
    <source>
        <dbReference type="EMBL" id="TCO59163.1"/>
    </source>
</evidence>
<gene>
    <name evidence="1" type="ORF">EV203_12432</name>
</gene>
<proteinExistence type="predicted"/>
<protein>
    <submittedName>
        <fullName evidence="1">Uncharacterized protein</fullName>
    </submittedName>
</protein>
<accession>A0A4R2JH60</accession>
<sequence length="48" mass="5403">MKKKLLIVFSIVTLLLSSWCFNVIGNVKSIGPMGEKDIIDWHSVVVDK</sequence>